<keyword evidence="4 8" id="KW-0378">Hydrolase</keyword>
<dbReference type="GO" id="GO:0008233">
    <property type="term" value="F:peptidase activity"/>
    <property type="evidence" value="ECO:0007669"/>
    <property type="project" value="UniProtKB-KW"/>
</dbReference>
<comment type="similarity">
    <text evidence="1 8">Belongs to the SOS response-associated peptidase family.</text>
</comment>
<evidence type="ECO:0000256" key="3">
    <source>
        <dbReference type="ARBA" id="ARBA00022763"/>
    </source>
</evidence>
<evidence type="ECO:0000256" key="8">
    <source>
        <dbReference type="RuleBase" id="RU364100"/>
    </source>
</evidence>
<dbReference type="GO" id="GO:0106300">
    <property type="term" value="P:protein-DNA covalent cross-linking repair"/>
    <property type="evidence" value="ECO:0007669"/>
    <property type="project" value="InterPro"/>
</dbReference>
<dbReference type="GO" id="GO:0003697">
    <property type="term" value="F:single-stranded DNA binding"/>
    <property type="evidence" value="ECO:0007669"/>
    <property type="project" value="InterPro"/>
</dbReference>
<evidence type="ECO:0000313" key="9">
    <source>
        <dbReference type="EMBL" id="MBA6066536.1"/>
    </source>
</evidence>
<evidence type="ECO:0000256" key="7">
    <source>
        <dbReference type="ARBA" id="ARBA00023239"/>
    </source>
</evidence>
<comment type="caution">
    <text evidence="9">The sequence shown here is derived from an EMBL/GenBank/DDBJ whole genome shotgun (WGS) entry which is preliminary data.</text>
</comment>
<evidence type="ECO:0000313" key="10">
    <source>
        <dbReference type="Proteomes" id="UP000541770"/>
    </source>
</evidence>
<dbReference type="EMBL" id="JACGDE010000011">
    <property type="protein sequence ID" value="MBA6066536.1"/>
    <property type="molecule type" value="Genomic_DNA"/>
</dbReference>
<sequence>MCGRYSIYESMDDYLRQLALDLVVINGYDHERINRYNVAPSTRVELRRPVPGGLSVDRVKWGWSPFWAKGKRPDPINARAETVMTGKFFKSLWPNGRALAPANGWFEWIPDPADPKRKQPYYIQAADQAPLFFAALAEVHAGIGPDERDGFVIITAAADQGLVDIHNRMPLVLSPELAREWINPDTLIERTSKIVTAGCRQASDFKWHAVSKKVGNVRKQGEDLVREVTDGRLPPLRCPRTCRRLWSREIRGRMKHANLNSIKLITTCADHSEQN</sequence>
<dbReference type="GO" id="GO:0016829">
    <property type="term" value="F:lyase activity"/>
    <property type="evidence" value="ECO:0007669"/>
    <property type="project" value="UniProtKB-KW"/>
</dbReference>
<accession>A0A7W2JWX6</accession>
<proteinExistence type="inferred from homology"/>
<keyword evidence="7" id="KW-0456">Lyase</keyword>
<reference evidence="9 10" key="1">
    <citation type="submission" date="2020-07" db="EMBL/GenBank/DDBJ databases">
        <title>Diversity of carbapenemase encoding genes among Pseudomonas putida group clinical isolates in a tertiary Brazilian hospital.</title>
        <authorList>
            <person name="Alberto-Lei F."/>
            <person name="Nodari C.S."/>
            <person name="Streling A.P."/>
            <person name="Paulino J.T."/>
            <person name="Bessa-Neto F.O."/>
            <person name="Cayo R."/>
            <person name="Gales A.C."/>
        </authorList>
    </citation>
    <scope>NUCLEOTIDE SEQUENCE [LARGE SCALE GENOMIC DNA]</scope>
    <source>
        <strain evidence="9 10">14802</strain>
    </source>
</reference>
<dbReference type="Gene3D" id="3.90.1680.10">
    <property type="entry name" value="SOS response associated peptidase-like"/>
    <property type="match status" value="1"/>
</dbReference>
<keyword evidence="5" id="KW-0190">Covalent protein-DNA linkage</keyword>
<dbReference type="SUPFAM" id="SSF143081">
    <property type="entry name" value="BB1717-like"/>
    <property type="match status" value="1"/>
</dbReference>
<dbReference type="EC" id="3.4.-.-" evidence="8"/>
<name>A0A7W2JWX6_9PSED</name>
<evidence type="ECO:0000256" key="5">
    <source>
        <dbReference type="ARBA" id="ARBA00023124"/>
    </source>
</evidence>
<dbReference type="InterPro" id="IPR036590">
    <property type="entry name" value="SRAP-like"/>
</dbReference>
<evidence type="ECO:0000256" key="2">
    <source>
        <dbReference type="ARBA" id="ARBA00022670"/>
    </source>
</evidence>
<dbReference type="PANTHER" id="PTHR13604">
    <property type="entry name" value="DC12-RELATED"/>
    <property type="match status" value="1"/>
</dbReference>
<dbReference type="Pfam" id="PF02586">
    <property type="entry name" value="SRAP"/>
    <property type="match status" value="1"/>
</dbReference>
<dbReference type="Proteomes" id="UP000541770">
    <property type="component" value="Unassembled WGS sequence"/>
</dbReference>
<gene>
    <name evidence="9" type="ORF">H4C75_17495</name>
</gene>
<protein>
    <recommendedName>
        <fullName evidence="8">Abasic site processing protein</fullName>
        <ecNumber evidence="8">3.4.-.-</ecNumber>
    </recommendedName>
</protein>
<organism evidence="9 10">
    <name type="scientific">Pseudomonas mosselii</name>
    <dbReference type="NCBI Taxonomy" id="78327"/>
    <lineage>
        <taxon>Bacteria</taxon>
        <taxon>Pseudomonadati</taxon>
        <taxon>Pseudomonadota</taxon>
        <taxon>Gammaproteobacteria</taxon>
        <taxon>Pseudomonadales</taxon>
        <taxon>Pseudomonadaceae</taxon>
        <taxon>Pseudomonas</taxon>
    </lineage>
</organism>
<dbReference type="InterPro" id="IPR003738">
    <property type="entry name" value="SRAP"/>
</dbReference>
<keyword evidence="2 8" id="KW-0645">Protease</keyword>
<dbReference type="AlphaFoldDB" id="A0A7W2JWX6"/>
<evidence type="ECO:0000256" key="1">
    <source>
        <dbReference type="ARBA" id="ARBA00008136"/>
    </source>
</evidence>
<keyword evidence="3" id="KW-0227">DNA damage</keyword>
<dbReference type="GO" id="GO:0006508">
    <property type="term" value="P:proteolysis"/>
    <property type="evidence" value="ECO:0007669"/>
    <property type="project" value="UniProtKB-KW"/>
</dbReference>
<keyword evidence="6" id="KW-0238">DNA-binding</keyword>
<evidence type="ECO:0000256" key="6">
    <source>
        <dbReference type="ARBA" id="ARBA00023125"/>
    </source>
</evidence>
<dbReference type="PANTHER" id="PTHR13604:SF0">
    <property type="entry name" value="ABASIC SITE PROCESSING PROTEIN HMCES"/>
    <property type="match status" value="1"/>
</dbReference>
<evidence type="ECO:0000256" key="4">
    <source>
        <dbReference type="ARBA" id="ARBA00022801"/>
    </source>
</evidence>